<evidence type="ECO:0000256" key="1">
    <source>
        <dbReference type="SAM" id="MobiDB-lite"/>
    </source>
</evidence>
<gene>
    <name evidence="2" type="ORF">FSB_LOCUS57530</name>
</gene>
<feature type="region of interest" description="Disordered" evidence="1">
    <location>
        <begin position="287"/>
        <end position="339"/>
    </location>
</feature>
<sequence length="382" mass="43239">MFLFTTEPKDSIGGPLWYIQLWAYAYFPQLAPKPNPSVLGRISCYAHLFAFSAYEPDHIPTFEDWFNLFSDKERVRPAPHLLPFADAKFTCPEMFLLGQGVNPLSSSLWAHVLQTRDLVILQNKSSGVEWSVCTNEDAEVIIVEGLSKITAAKVEPLRIVSDALPLFTSWWEALMPSFNSPETLKLIVWEVCPHCLAFEILGDVNTTSSEEKETVNARPLQTVLPSPKRSTRVKQRAAKKATKAKKQPIKIEILPSLLFRITSLEFFSLTRAKLVFFTEHVKQNPTQGKRKIVLSSSKSEPEEQLKRKPKQQKVEGKEKEVLEEEATQPTQKKTSSCTQVFTRRSKRIVIKESAVEKDLASALAKANQVIASQETRDHSSFH</sequence>
<feature type="compositionally biased region" description="Basic and acidic residues" evidence="1">
    <location>
        <begin position="299"/>
        <end position="320"/>
    </location>
</feature>
<reference evidence="2" key="1">
    <citation type="submission" date="2018-02" db="EMBL/GenBank/DDBJ databases">
        <authorList>
            <person name="Cohen D.B."/>
            <person name="Kent A.D."/>
        </authorList>
    </citation>
    <scope>NUCLEOTIDE SEQUENCE</scope>
</reference>
<dbReference type="AlphaFoldDB" id="A0A2N9IYI9"/>
<evidence type="ECO:0008006" key="3">
    <source>
        <dbReference type="Google" id="ProtNLM"/>
    </source>
</evidence>
<name>A0A2N9IYI9_FAGSY</name>
<feature type="compositionally biased region" description="Polar residues" evidence="1">
    <location>
        <begin position="327"/>
        <end position="339"/>
    </location>
</feature>
<accession>A0A2N9IYI9</accession>
<dbReference type="EMBL" id="OIVN01006280">
    <property type="protein sequence ID" value="SPD29648.1"/>
    <property type="molecule type" value="Genomic_DNA"/>
</dbReference>
<organism evidence="2">
    <name type="scientific">Fagus sylvatica</name>
    <name type="common">Beechnut</name>
    <dbReference type="NCBI Taxonomy" id="28930"/>
    <lineage>
        <taxon>Eukaryota</taxon>
        <taxon>Viridiplantae</taxon>
        <taxon>Streptophyta</taxon>
        <taxon>Embryophyta</taxon>
        <taxon>Tracheophyta</taxon>
        <taxon>Spermatophyta</taxon>
        <taxon>Magnoliopsida</taxon>
        <taxon>eudicotyledons</taxon>
        <taxon>Gunneridae</taxon>
        <taxon>Pentapetalae</taxon>
        <taxon>rosids</taxon>
        <taxon>fabids</taxon>
        <taxon>Fagales</taxon>
        <taxon>Fagaceae</taxon>
        <taxon>Fagus</taxon>
    </lineage>
</organism>
<protein>
    <recommendedName>
        <fullName evidence="3">Aminotransferase-like plant mobile domain-containing protein</fullName>
    </recommendedName>
</protein>
<proteinExistence type="predicted"/>
<evidence type="ECO:0000313" key="2">
    <source>
        <dbReference type="EMBL" id="SPD29648.1"/>
    </source>
</evidence>